<dbReference type="GeneID" id="24437358"/>
<sequence length="1128" mass="131672">MASLQPPIRDLSYSPILQPQMDKRTNQFLQKPFGSKKVSKKIIFCSPETRSSLKQIFSSSQSTMNSVDEKKNPIRSIAEFKYKSQSPVWENSFINQQLHLKDLNSTTTINQSKTQKKRDLNSICQYNSSGKSIKMSLKKQIKSKMTAAKEANISSLLNFEQISDRDMIKDQKKFNSNKSVQRQSIKSLVYLQSSPPQNLDSSRNCMPSVNFKNKDSQKSLSSIRNLKQANISNILNQCNNNEDITFLKEPENSNLIQKELGIYSFFLQEDSIESNQNQSVIDFSDKTISEKFAKIIVQILNRPDKSNFRVLKLKNNNLTSQILEILFSQLPQQIQEIDLESNNLGSQDLSLCLNPLSQKSFYSNLKILNLENNNIGDIGFNQIYSALLEYNLSVLNLSQNSLTDHCMESISNLLENTELNELYISQNNITSEGALCLTQGLEGNNSLQVLDLSKNNIGLPQGLNACLSIVNSISNKNSKLKHLDLSYNNISFEESVEISKSIQKNKTLFGIHYLGNEGSWYFDSKGYMKQKEQSQEQEPDIQHQRIEGLQSRKNQQQNNFKNGDCWICDGWVEFTFEIFTQQSSSFCKYPVFLHLQFENYQPCLMELDPNNPTRYFLTRMCPPNKDILFFFTNIDSKIVYHTKEYQKILFQANEHPEIIFFSKEDKMELQNNQNFIITPLKTKSANKFFELQYSGTNVQFQTPLFINKIKTVKSSNLFSNKYEILIKCKPRKEEKICDITLDNSWSIKTSIFLSFVRDYNELINKCFEFDWENSKINTILNSFITNLEEKQGVKEIFKNRYNSLMNLYKYHSSIGMIGDIPTISQSQFLALANKMKLSDGKLYKIVDIDYNFISAISNTDKERNYLNPEKAVIRFQFLELIVRIICDKYMRKGNCKNVVKAFNKFFDKKSIKSVIEEIEDPQKWRDERFWNEGCEQVLKNHIDTIQEIWHRWADSKKAEKRSLKFQKSMNIYEFTDMVKHFQLLNESFTEKDVQIAFNLSMMIQIDEINNNKFINMSFIEFIEALGRVAEKKILLPLEMLKSIQNYVETDQIKLEYKLELLLNHLKENMQKRTDKKISERTLKIGRCKSNFILPTISRQDLPQQFQYINQNFQDQSIYYQLDHNSRYS</sequence>
<dbReference type="PANTHER" id="PTHR24114:SF2">
    <property type="entry name" value="F-BOX DOMAIN-CONTAINING PROTEIN-RELATED"/>
    <property type="match status" value="1"/>
</dbReference>
<dbReference type="Proteomes" id="UP000009168">
    <property type="component" value="Unassembled WGS sequence"/>
</dbReference>
<protein>
    <recommendedName>
        <fullName evidence="3">Leucine rich repeat protein</fullName>
    </recommendedName>
</protein>
<dbReference type="InParanoid" id="W7XDX6"/>
<dbReference type="EMBL" id="GG662798">
    <property type="protein sequence ID" value="EWS75792.1"/>
    <property type="molecule type" value="Genomic_DNA"/>
</dbReference>
<dbReference type="SMART" id="SM00368">
    <property type="entry name" value="LRR_RI"/>
    <property type="match status" value="5"/>
</dbReference>
<dbReference type="Pfam" id="PF13516">
    <property type="entry name" value="LRR_6"/>
    <property type="match status" value="4"/>
</dbReference>
<dbReference type="PANTHER" id="PTHR24114">
    <property type="entry name" value="LEUCINE RICH REPEAT FAMILY PROTEIN"/>
    <property type="match status" value="1"/>
</dbReference>
<dbReference type="PROSITE" id="PS51450">
    <property type="entry name" value="LRR"/>
    <property type="match status" value="2"/>
</dbReference>
<name>W7XDX6_TETTS</name>
<dbReference type="Gene3D" id="3.80.10.10">
    <property type="entry name" value="Ribonuclease Inhibitor"/>
    <property type="match status" value="1"/>
</dbReference>
<dbReference type="InterPro" id="IPR032675">
    <property type="entry name" value="LRR_dom_sf"/>
</dbReference>
<reference evidence="2" key="1">
    <citation type="journal article" date="2006" name="PLoS Biol.">
        <title>Macronuclear genome sequence of the ciliate Tetrahymena thermophila, a model eukaryote.</title>
        <authorList>
            <person name="Eisen J.A."/>
            <person name="Coyne R.S."/>
            <person name="Wu M."/>
            <person name="Wu D."/>
            <person name="Thiagarajan M."/>
            <person name="Wortman J.R."/>
            <person name="Badger J.H."/>
            <person name="Ren Q."/>
            <person name="Amedeo P."/>
            <person name="Jones K.M."/>
            <person name="Tallon L.J."/>
            <person name="Delcher A.L."/>
            <person name="Salzberg S.L."/>
            <person name="Silva J.C."/>
            <person name="Haas B.J."/>
            <person name="Majoros W.H."/>
            <person name="Farzad M."/>
            <person name="Carlton J.M."/>
            <person name="Smith R.K. Jr."/>
            <person name="Garg J."/>
            <person name="Pearlman R.E."/>
            <person name="Karrer K.M."/>
            <person name="Sun L."/>
            <person name="Manning G."/>
            <person name="Elde N.C."/>
            <person name="Turkewitz A.P."/>
            <person name="Asai D.J."/>
            <person name="Wilkes D.E."/>
            <person name="Wang Y."/>
            <person name="Cai H."/>
            <person name="Collins K."/>
            <person name="Stewart B.A."/>
            <person name="Lee S.R."/>
            <person name="Wilamowska K."/>
            <person name="Weinberg Z."/>
            <person name="Ruzzo W.L."/>
            <person name="Wloga D."/>
            <person name="Gaertig J."/>
            <person name="Frankel J."/>
            <person name="Tsao C.-C."/>
            <person name="Gorovsky M.A."/>
            <person name="Keeling P.J."/>
            <person name="Waller R.F."/>
            <person name="Patron N.J."/>
            <person name="Cherry J.M."/>
            <person name="Stover N.A."/>
            <person name="Krieger C.J."/>
            <person name="del Toro C."/>
            <person name="Ryder H.F."/>
            <person name="Williamson S.C."/>
            <person name="Barbeau R.A."/>
            <person name="Hamilton E.P."/>
            <person name="Orias E."/>
        </authorList>
    </citation>
    <scope>NUCLEOTIDE SEQUENCE [LARGE SCALE GENOMIC DNA]</scope>
    <source>
        <strain evidence="2">SB210</strain>
    </source>
</reference>
<evidence type="ECO:0000313" key="1">
    <source>
        <dbReference type="EMBL" id="EWS75792.1"/>
    </source>
</evidence>
<evidence type="ECO:0000313" key="2">
    <source>
        <dbReference type="Proteomes" id="UP000009168"/>
    </source>
</evidence>
<organism evidence="1 2">
    <name type="scientific">Tetrahymena thermophila (strain SB210)</name>
    <dbReference type="NCBI Taxonomy" id="312017"/>
    <lineage>
        <taxon>Eukaryota</taxon>
        <taxon>Sar</taxon>
        <taxon>Alveolata</taxon>
        <taxon>Ciliophora</taxon>
        <taxon>Intramacronucleata</taxon>
        <taxon>Oligohymenophorea</taxon>
        <taxon>Hymenostomatida</taxon>
        <taxon>Tetrahymenina</taxon>
        <taxon>Tetrahymenidae</taxon>
        <taxon>Tetrahymena</taxon>
    </lineage>
</organism>
<dbReference type="KEGG" id="tet:TTHERM_000118785"/>
<dbReference type="AlphaFoldDB" id="W7XDX6"/>
<dbReference type="InterPro" id="IPR001611">
    <property type="entry name" value="Leu-rich_rpt"/>
</dbReference>
<dbReference type="InterPro" id="IPR052394">
    <property type="entry name" value="LRR-containing"/>
</dbReference>
<gene>
    <name evidence="1" type="ORF">TTHERM_000118785</name>
</gene>
<accession>W7XDX6</accession>
<proteinExistence type="predicted"/>
<dbReference type="RefSeq" id="XP_012651714.1">
    <property type="nucleotide sequence ID" value="XM_012796260.1"/>
</dbReference>
<evidence type="ECO:0008006" key="3">
    <source>
        <dbReference type="Google" id="ProtNLM"/>
    </source>
</evidence>
<keyword evidence="2" id="KW-1185">Reference proteome</keyword>
<dbReference type="OrthoDB" id="429162at2759"/>
<dbReference type="SUPFAM" id="SSF52047">
    <property type="entry name" value="RNI-like"/>
    <property type="match status" value="1"/>
</dbReference>